<comment type="caution">
    <text evidence="1">The sequence shown here is derived from an EMBL/GenBank/DDBJ whole genome shotgun (WGS) entry which is preliminary data.</text>
</comment>
<gene>
    <name evidence="1" type="ORF">LCGC14_2998550</name>
</gene>
<dbReference type="AlphaFoldDB" id="A0A0F8ZSV8"/>
<organism evidence="1">
    <name type="scientific">marine sediment metagenome</name>
    <dbReference type="NCBI Taxonomy" id="412755"/>
    <lineage>
        <taxon>unclassified sequences</taxon>
        <taxon>metagenomes</taxon>
        <taxon>ecological metagenomes</taxon>
    </lineage>
</organism>
<proteinExistence type="predicted"/>
<dbReference type="EMBL" id="LAZR01061717">
    <property type="protein sequence ID" value="KKK63016.1"/>
    <property type="molecule type" value="Genomic_DNA"/>
</dbReference>
<sequence length="94" mass="10598">MPVNWEEFENKIDSIVEKSANATDERLASEISSLTRMTNDEVLELFPDPADVKKLTKLMKIINSAEKRNIKVNNMISNAEEFGGIILTLLGKFV</sequence>
<accession>A0A0F8ZSV8</accession>
<reference evidence="1" key="1">
    <citation type="journal article" date="2015" name="Nature">
        <title>Complex archaea that bridge the gap between prokaryotes and eukaryotes.</title>
        <authorList>
            <person name="Spang A."/>
            <person name="Saw J.H."/>
            <person name="Jorgensen S.L."/>
            <person name="Zaremba-Niedzwiedzka K."/>
            <person name="Martijn J."/>
            <person name="Lind A.E."/>
            <person name="van Eijk R."/>
            <person name="Schleper C."/>
            <person name="Guy L."/>
            <person name="Ettema T.J."/>
        </authorList>
    </citation>
    <scope>NUCLEOTIDE SEQUENCE</scope>
</reference>
<evidence type="ECO:0000313" key="1">
    <source>
        <dbReference type="EMBL" id="KKK63016.1"/>
    </source>
</evidence>
<name>A0A0F8ZSV8_9ZZZZ</name>
<protein>
    <submittedName>
        <fullName evidence="1">Uncharacterized protein</fullName>
    </submittedName>
</protein>